<name>A0A9X2P6E0_9BACT</name>
<evidence type="ECO:0000313" key="1">
    <source>
        <dbReference type="EMBL" id="MCR9014352.1"/>
    </source>
</evidence>
<dbReference type="PROSITE" id="PS51257">
    <property type="entry name" value="PROKAR_LIPOPROTEIN"/>
    <property type="match status" value="1"/>
</dbReference>
<sequence>MKRISQLLLFLIVSLLFVSCFTPRASYSKKVSEPSKPISNFLILYSVLHDDLLDLGEQNYNTYLNGKFNNLEDKGFRDNLVNKFLELGRGTDYREIFEDFRAYDFSEFNIRLQNKGVEFILLVTQKSYVHNEELSDVIKYQVYFFELGKEEPIWVSYGFTNVFAGKLAKGILVKLKEDKLL</sequence>
<proteinExistence type="predicted"/>
<gene>
    <name evidence="1" type="ORF">NU887_04855</name>
</gene>
<evidence type="ECO:0000313" key="2">
    <source>
        <dbReference type="Proteomes" id="UP001142175"/>
    </source>
</evidence>
<accession>A0A9X2P6E0</accession>
<dbReference type="Proteomes" id="UP001142175">
    <property type="component" value="Unassembled WGS sequence"/>
</dbReference>
<evidence type="ECO:0008006" key="3">
    <source>
        <dbReference type="Google" id="ProtNLM"/>
    </source>
</evidence>
<reference evidence="1" key="1">
    <citation type="submission" date="2022-08" db="EMBL/GenBank/DDBJ databases">
        <authorList>
            <person name="Zhang D."/>
        </authorList>
    </citation>
    <scope>NUCLEOTIDE SEQUENCE</scope>
    <source>
        <strain evidence="1">XJ19-11</strain>
    </source>
</reference>
<dbReference type="EMBL" id="JANSUY010000002">
    <property type="protein sequence ID" value="MCR9014352.1"/>
    <property type="molecule type" value="Genomic_DNA"/>
</dbReference>
<comment type="caution">
    <text evidence="1">The sequence shown here is derived from an EMBL/GenBank/DDBJ whole genome shotgun (WGS) entry which is preliminary data.</text>
</comment>
<dbReference type="RefSeq" id="WP_258422233.1">
    <property type="nucleotide sequence ID" value="NZ_JANSUY010000002.1"/>
</dbReference>
<protein>
    <recommendedName>
        <fullName evidence="3">Lipoprotein</fullName>
    </recommendedName>
</protein>
<organism evidence="1 2">
    <name type="scientific">Aquiflexum gelatinilyticum</name>
    <dbReference type="NCBI Taxonomy" id="2961943"/>
    <lineage>
        <taxon>Bacteria</taxon>
        <taxon>Pseudomonadati</taxon>
        <taxon>Bacteroidota</taxon>
        <taxon>Cytophagia</taxon>
        <taxon>Cytophagales</taxon>
        <taxon>Cyclobacteriaceae</taxon>
        <taxon>Aquiflexum</taxon>
    </lineage>
</organism>
<dbReference type="AlphaFoldDB" id="A0A9X2P6E0"/>
<keyword evidence="2" id="KW-1185">Reference proteome</keyword>